<dbReference type="Proteomes" id="UP000242791">
    <property type="component" value="Unassembled WGS sequence"/>
</dbReference>
<evidence type="ECO:0000313" key="1">
    <source>
        <dbReference type="EMBL" id="OJD21832.1"/>
    </source>
</evidence>
<gene>
    <name evidence="1" type="ORF">ACJ73_06827</name>
</gene>
<dbReference type="AlphaFoldDB" id="A0A1J9PZU2"/>
<dbReference type="OrthoDB" id="6359816at2759"/>
<protein>
    <recommendedName>
        <fullName evidence="3">BTB domain-containing protein</fullName>
    </recommendedName>
</protein>
<dbReference type="VEuPathDB" id="FungiDB:ACJ73_06827"/>
<organism evidence="1 2">
    <name type="scientific">Blastomyces percursus</name>
    <dbReference type="NCBI Taxonomy" id="1658174"/>
    <lineage>
        <taxon>Eukaryota</taxon>
        <taxon>Fungi</taxon>
        <taxon>Dikarya</taxon>
        <taxon>Ascomycota</taxon>
        <taxon>Pezizomycotina</taxon>
        <taxon>Eurotiomycetes</taxon>
        <taxon>Eurotiomycetidae</taxon>
        <taxon>Onygenales</taxon>
        <taxon>Ajellomycetaceae</taxon>
        <taxon>Blastomyces</taxon>
    </lineage>
</organism>
<evidence type="ECO:0008006" key="3">
    <source>
        <dbReference type="Google" id="ProtNLM"/>
    </source>
</evidence>
<proteinExistence type="predicted"/>
<evidence type="ECO:0000313" key="2">
    <source>
        <dbReference type="Proteomes" id="UP000242791"/>
    </source>
</evidence>
<keyword evidence="2" id="KW-1185">Reference proteome</keyword>
<sequence>MSENGQDSLGTPTPYSRRCDVKGACSFLDSPVLGLRCSSSPQIFNMHEAILQSKGGIIYASFLGKFKEKAEGTYKLKETTEGTLLRYIEWAYRGNYPDVLNS</sequence>
<name>A0A1J9PZU2_9EURO</name>
<dbReference type="Gene3D" id="3.30.710.10">
    <property type="entry name" value="Potassium Channel Kv1.1, Chain A"/>
    <property type="match status" value="1"/>
</dbReference>
<dbReference type="InterPro" id="IPR011333">
    <property type="entry name" value="SKP1/BTB/POZ_sf"/>
</dbReference>
<accession>A0A1J9PZU2</accession>
<dbReference type="EMBL" id="LGTZ01001265">
    <property type="protein sequence ID" value="OJD21832.1"/>
    <property type="molecule type" value="Genomic_DNA"/>
</dbReference>
<comment type="caution">
    <text evidence="1">The sequence shown here is derived from an EMBL/GenBank/DDBJ whole genome shotgun (WGS) entry which is preliminary data.</text>
</comment>
<reference evidence="1 2" key="1">
    <citation type="submission" date="2015-08" db="EMBL/GenBank/DDBJ databases">
        <title>Emmonsia species relationships and genome sequence.</title>
        <authorList>
            <person name="Cuomo C.A."/>
            <person name="Schwartz I.S."/>
            <person name="Kenyon C."/>
            <person name="De Hoog G.S."/>
            <person name="Govender N.P."/>
            <person name="Botha A."/>
            <person name="Moreno L."/>
            <person name="De Vries M."/>
            <person name="Munoz J.F."/>
            <person name="Stielow J.B."/>
        </authorList>
    </citation>
    <scope>NUCLEOTIDE SEQUENCE [LARGE SCALE GENOMIC DNA]</scope>
    <source>
        <strain evidence="1 2">EI222</strain>
    </source>
</reference>